<evidence type="ECO:0000256" key="3">
    <source>
        <dbReference type="ARBA" id="ARBA00022989"/>
    </source>
</evidence>
<keyword evidence="3 5" id="KW-1133">Transmembrane helix</keyword>
<feature type="transmembrane region" description="Helical" evidence="5">
    <location>
        <begin position="82"/>
        <end position="100"/>
    </location>
</feature>
<organism evidence="6 7">
    <name type="scientific">Actinomycetospora chibensis</name>
    <dbReference type="NCBI Taxonomy" id="663606"/>
    <lineage>
        <taxon>Bacteria</taxon>
        <taxon>Bacillati</taxon>
        <taxon>Actinomycetota</taxon>
        <taxon>Actinomycetes</taxon>
        <taxon>Pseudonocardiales</taxon>
        <taxon>Pseudonocardiaceae</taxon>
        <taxon>Actinomycetospora</taxon>
    </lineage>
</organism>
<name>A0ABV9RMJ4_9PSEU</name>
<keyword evidence="7" id="KW-1185">Reference proteome</keyword>
<feature type="transmembrane region" description="Helical" evidence="5">
    <location>
        <begin position="154"/>
        <end position="179"/>
    </location>
</feature>
<proteinExistence type="predicted"/>
<dbReference type="Pfam" id="PF03006">
    <property type="entry name" value="HlyIII"/>
    <property type="match status" value="1"/>
</dbReference>
<dbReference type="PANTHER" id="PTHR20855:SF3">
    <property type="entry name" value="LD03007P"/>
    <property type="match status" value="1"/>
</dbReference>
<feature type="transmembrane region" description="Helical" evidence="5">
    <location>
        <begin position="12"/>
        <end position="33"/>
    </location>
</feature>
<dbReference type="Proteomes" id="UP001595909">
    <property type="component" value="Unassembled WGS sequence"/>
</dbReference>
<keyword evidence="4 5" id="KW-0472">Membrane</keyword>
<gene>
    <name evidence="6" type="ORF">ACFPEL_14320</name>
</gene>
<dbReference type="RefSeq" id="WP_274191629.1">
    <property type="nucleotide sequence ID" value="NZ_BAABHN010000029.1"/>
</dbReference>
<keyword evidence="2 5" id="KW-0812">Transmembrane</keyword>
<evidence type="ECO:0000256" key="2">
    <source>
        <dbReference type="ARBA" id="ARBA00022692"/>
    </source>
</evidence>
<evidence type="ECO:0000256" key="4">
    <source>
        <dbReference type="ARBA" id="ARBA00023136"/>
    </source>
</evidence>
<feature type="transmembrane region" description="Helical" evidence="5">
    <location>
        <begin position="39"/>
        <end position="61"/>
    </location>
</feature>
<feature type="transmembrane region" description="Helical" evidence="5">
    <location>
        <begin position="131"/>
        <end position="148"/>
    </location>
</feature>
<reference evidence="7" key="1">
    <citation type="journal article" date="2019" name="Int. J. Syst. Evol. Microbiol.">
        <title>The Global Catalogue of Microorganisms (GCM) 10K type strain sequencing project: providing services to taxonomists for standard genome sequencing and annotation.</title>
        <authorList>
            <consortium name="The Broad Institute Genomics Platform"/>
            <consortium name="The Broad Institute Genome Sequencing Center for Infectious Disease"/>
            <person name="Wu L."/>
            <person name="Ma J."/>
        </authorList>
    </citation>
    <scope>NUCLEOTIDE SEQUENCE [LARGE SCALE GENOMIC DNA]</scope>
    <source>
        <strain evidence="7">CCUG 50347</strain>
    </source>
</reference>
<comment type="caution">
    <text evidence="6">The sequence shown here is derived from an EMBL/GenBank/DDBJ whole genome shotgun (WGS) entry which is preliminary data.</text>
</comment>
<evidence type="ECO:0000256" key="5">
    <source>
        <dbReference type="SAM" id="Phobius"/>
    </source>
</evidence>
<feature type="transmembrane region" description="Helical" evidence="5">
    <location>
        <begin position="191"/>
        <end position="214"/>
    </location>
</feature>
<evidence type="ECO:0000256" key="1">
    <source>
        <dbReference type="ARBA" id="ARBA00004141"/>
    </source>
</evidence>
<dbReference type="EMBL" id="JBHSIM010000029">
    <property type="protein sequence ID" value="MFC4833585.1"/>
    <property type="molecule type" value="Genomic_DNA"/>
</dbReference>
<dbReference type="InterPro" id="IPR004254">
    <property type="entry name" value="AdipoR/HlyIII-related"/>
</dbReference>
<sequence>MTSRGTPRARGWIHLWASVVAVGPGIALVVLAASTVSAAAATATAVYAVTVLALFGASAGYHRGRWASGRTRERMRRLDHSTIYVFIAGTYTPIAVLAMSTPTGPIILAVVWGGALAGVALTLLWPTAPRWAGVPLYLALGWVAVFALPDLLSVGGVAVLVLVVAGGLVYSVGAFGFALRRPHGRPATFGFHEYFHTATVAAALCHHVAIWLLLYA</sequence>
<feature type="transmembrane region" description="Helical" evidence="5">
    <location>
        <begin position="106"/>
        <end position="124"/>
    </location>
</feature>
<comment type="subcellular location">
    <subcellularLocation>
        <location evidence="1">Membrane</location>
        <topology evidence="1">Multi-pass membrane protein</topology>
    </subcellularLocation>
</comment>
<evidence type="ECO:0000313" key="6">
    <source>
        <dbReference type="EMBL" id="MFC4833585.1"/>
    </source>
</evidence>
<protein>
    <submittedName>
        <fullName evidence="6">Hemolysin III family protein</fullName>
    </submittedName>
</protein>
<evidence type="ECO:0000313" key="7">
    <source>
        <dbReference type="Proteomes" id="UP001595909"/>
    </source>
</evidence>
<accession>A0ABV9RMJ4</accession>
<dbReference type="PANTHER" id="PTHR20855">
    <property type="entry name" value="ADIPOR/PROGESTIN RECEPTOR-RELATED"/>
    <property type="match status" value="1"/>
</dbReference>